<proteinExistence type="predicted"/>
<feature type="region of interest" description="Disordered" evidence="2">
    <location>
        <begin position="917"/>
        <end position="947"/>
    </location>
</feature>
<keyword evidence="3" id="KW-1133">Transmembrane helix</keyword>
<organism evidence="5 6">
    <name type="scientific">Treponema putidum</name>
    <dbReference type="NCBI Taxonomy" id="221027"/>
    <lineage>
        <taxon>Bacteria</taxon>
        <taxon>Pseudomonadati</taxon>
        <taxon>Spirochaetota</taxon>
        <taxon>Spirochaetia</taxon>
        <taxon>Spirochaetales</taxon>
        <taxon>Treponemataceae</taxon>
        <taxon>Treponema</taxon>
    </lineage>
</organism>
<evidence type="ECO:0000256" key="1">
    <source>
        <dbReference type="SAM" id="Coils"/>
    </source>
</evidence>
<protein>
    <submittedName>
        <fullName evidence="5">Phage tail tape measure protein</fullName>
    </submittedName>
</protein>
<name>A0ABY5HRA2_9SPIR</name>
<dbReference type="PANTHER" id="PTHR21024">
    <property type="entry name" value="GROWTH HORMONE-INDUCIBLE SOLUBLE PROTEIN-RELATED"/>
    <property type="match status" value="1"/>
</dbReference>
<dbReference type="RefSeq" id="WP_255805548.1">
    <property type="nucleotide sequence ID" value="NZ_CP038802.1"/>
</dbReference>
<evidence type="ECO:0000256" key="2">
    <source>
        <dbReference type="SAM" id="MobiDB-lite"/>
    </source>
</evidence>
<keyword evidence="1" id="KW-0175">Coiled coil</keyword>
<reference evidence="5" key="1">
    <citation type="submission" date="2019-04" db="EMBL/GenBank/DDBJ databases">
        <title>Whole genome sequencing of oral phylogroup 2 treponemes.</title>
        <authorList>
            <person name="Chan Y."/>
            <person name="Zeng H.H."/>
            <person name="Yu X.L."/>
            <person name="Leung W.K."/>
            <person name="Watt R.M."/>
        </authorList>
    </citation>
    <scope>NUCLEOTIDE SEQUENCE</scope>
    <source>
        <strain evidence="5">OMZ 847</strain>
    </source>
</reference>
<keyword evidence="3" id="KW-0472">Membrane</keyword>
<accession>A0ABY5HRA2</accession>
<keyword evidence="3" id="KW-0812">Transmembrane</keyword>
<dbReference type="NCBIfam" id="TIGR01760">
    <property type="entry name" value="tape_meas_TP901"/>
    <property type="match status" value="1"/>
</dbReference>
<evidence type="ECO:0000256" key="3">
    <source>
        <dbReference type="SAM" id="Phobius"/>
    </source>
</evidence>
<gene>
    <name evidence="5" type="ORF">E4N76_00085</name>
</gene>
<dbReference type="Proteomes" id="UP001059401">
    <property type="component" value="Chromosome"/>
</dbReference>
<dbReference type="Pfam" id="PF10145">
    <property type="entry name" value="PhageMin_Tail"/>
    <property type="match status" value="1"/>
</dbReference>
<dbReference type="InterPro" id="IPR010090">
    <property type="entry name" value="Phage_tape_meas"/>
</dbReference>
<feature type="compositionally biased region" description="Basic and acidic residues" evidence="2">
    <location>
        <begin position="925"/>
        <end position="947"/>
    </location>
</feature>
<evidence type="ECO:0000259" key="4">
    <source>
        <dbReference type="Pfam" id="PF10145"/>
    </source>
</evidence>
<feature type="transmembrane region" description="Helical" evidence="3">
    <location>
        <begin position="386"/>
        <end position="409"/>
    </location>
</feature>
<evidence type="ECO:0000313" key="5">
    <source>
        <dbReference type="EMBL" id="UTY27550.1"/>
    </source>
</evidence>
<keyword evidence="6" id="KW-1185">Reference proteome</keyword>
<dbReference type="EMBL" id="CP038802">
    <property type="protein sequence ID" value="UTY27550.1"/>
    <property type="molecule type" value="Genomic_DNA"/>
</dbReference>
<feature type="transmembrane region" description="Helical" evidence="3">
    <location>
        <begin position="429"/>
        <end position="450"/>
    </location>
</feature>
<dbReference type="InterPro" id="IPR052000">
    <property type="entry name" value="ETFRF1"/>
</dbReference>
<dbReference type="PANTHER" id="PTHR21024:SF0">
    <property type="entry name" value="ELECTRON TRANSFER FLAVOPROTEIN REGULATORY FACTOR 1"/>
    <property type="match status" value="1"/>
</dbReference>
<feature type="domain" description="Phage tail tape measure protein" evidence="4">
    <location>
        <begin position="95"/>
        <end position="284"/>
    </location>
</feature>
<sequence>MAVSARELLFKIIGDSEQFNKAVEESTNRLDDFKKKTKDANELFGQVSKQAAVASTAIAALGIAAAKMAVDFNEGFGKVQTLIPGAKERVKEFQNEILNLSPAVGKTTKDLTDGLYEVISAFGDSADSAKNLELAAKGATAGGATTKDSIALLSAVTKGYGDTSNIAQKKVSDLAFTTVKLGQTSFPELAASIQRVTSQSNTLKISQEELFSVFSSGTGVIGGAAEVSTKFSALLTEMQKPGDRLAKTFKALGVESGTELIENFGGLQGALQALKSEAEKTGEPISNLFGSAEAGKLALYASGEGAAKFTSDLQAMNQAAGATEQAFKDATTEGPNAFGFQLQQASLNAQAFAVKVGQELIPTLQSLLNPLFKGIEYLKNLNDEQIALIVSAGKILLTITGITAGVFGLAKSVIAVQKAVKAMDKAFKVIGLSNPFVLTIAGAVAAIVAIKELCSWLDRASEKQKEVERQALRSSLSFPKEAESAISLSKAYIELADKTNLTAEEKLKLQKQTEQLIQLSPELAGKLSLEESGYKNNLEVLKNFNAEKIKEIELNIQNAKTAHGNISRIIEDNKKHLELLKQTNEYKVNAKGDYGYGINDKQIKKEEAALKELIEKEKIFSEEISKNEILLAQLKDSKTALDSETKDKDAGKNEKSAHAKKLEELDAAFKRETKIISNRNIEKNKKDEELKAAEEKYYNNRLNLLEQFHNENLEKGKTFAQSQKEIVGAANESIKTETEKTNAELSRLADEKHKKEIDDINAIAEKTKKAVEDEIALKKELGQIAGNTDKEKERNAELEKTKAYLEKQKELMGEYLNLINSGNEKDKEKAALIKKQIEALGALADEGQESSKKIKKSFAEAAKDIVDKISAIGNSVVQVFSSIADAAKASIENKELERKAQTAAKLAEIEREKNETLLELDNELSEMREQKQQEDSEREEQRRNEEYEKRLLSSERNIQELQGQFEAETNLEKLRNLEKQLEAEKKKKAEEAARKKEEDEKKKRDKEARLYEISLLNAKSQAEHEFAIARIQTENASGDAAAKAAQQAAKWQKAQGIISMSIKGAEQTALAAVAIARALGGDPSGAIEAPARIAAAVAAGIQAGVIAGQPAPPDYIHQPLPPAPRLIKFAQGGIVMPSSAGTGITLPNGNAGLVAEAGLPELILPINVPNLQNVFKAAGLNQTDNSKSFSYSPSYSIEISQNSEKSLDEALLNVLRSHDRELLNIVETGKQNWFVGD</sequence>
<feature type="coiled-coil region" evidence="1">
    <location>
        <begin position="16"/>
        <end position="43"/>
    </location>
</feature>
<evidence type="ECO:0000313" key="6">
    <source>
        <dbReference type="Proteomes" id="UP001059401"/>
    </source>
</evidence>